<feature type="active site" description="Proton acceptor" evidence="18">
    <location>
        <position position="361"/>
    </location>
</feature>
<keyword evidence="11 18" id="KW-0573">Peptidoglycan synthesis</keyword>
<dbReference type="GO" id="GO:0006048">
    <property type="term" value="P:UDP-N-acetylglucosamine biosynthetic process"/>
    <property type="evidence" value="ECO:0007669"/>
    <property type="project" value="UniProtKB-UniPathway"/>
</dbReference>
<evidence type="ECO:0000256" key="6">
    <source>
        <dbReference type="ARBA" id="ARBA00022695"/>
    </source>
</evidence>
<feature type="binding site" evidence="18">
    <location>
        <position position="104"/>
    </location>
    <ligand>
        <name>Mg(2+)</name>
        <dbReference type="ChEBI" id="CHEBI:18420"/>
    </ligand>
</feature>
<dbReference type="InterPro" id="IPR056729">
    <property type="entry name" value="GMPPB_C"/>
</dbReference>
<comment type="subcellular location">
    <subcellularLocation>
        <location evidence="1 18">Cytoplasm</location>
    </subcellularLocation>
</comment>
<gene>
    <name evidence="18" type="primary">glmU</name>
    <name evidence="21" type="ORF">BHC54_04020</name>
</gene>
<dbReference type="RefSeq" id="WP_100151864.1">
    <property type="nucleotide sequence ID" value="NZ_MEIL01000023.1"/>
</dbReference>
<keyword evidence="13 18" id="KW-0012">Acyltransferase</keyword>
<comment type="similarity">
    <text evidence="3 18">In the N-terminal section; belongs to the N-acetylglucosamine-1-phosphate uridyltransferase family.</text>
</comment>
<reference evidence="21" key="1">
    <citation type="journal article" date="2017" name="MBio">
        <title>Type VI secretion-mediated competition in the bee gut microbiome.</title>
        <authorList>
            <person name="Steele M.I."/>
            <person name="Kwong W.K."/>
            <person name="Powell J.E."/>
            <person name="Whiteley M."/>
            <person name="Moran N.A."/>
        </authorList>
    </citation>
    <scope>NUCLEOTIDE SEQUENCE [LARGE SCALE GENOMIC DNA]</scope>
    <source>
        <strain evidence="21">WkB273</strain>
    </source>
</reference>
<keyword evidence="14 18" id="KW-0961">Cell wall biogenesis/degradation</keyword>
<comment type="catalytic activity">
    <reaction evidence="15 18">
        <text>alpha-D-glucosamine 1-phosphate + acetyl-CoA = N-acetyl-alpha-D-glucosamine 1-phosphate + CoA + H(+)</text>
        <dbReference type="Rhea" id="RHEA:13725"/>
        <dbReference type="ChEBI" id="CHEBI:15378"/>
        <dbReference type="ChEBI" id="CHEBI:57287"/>
        <dbReference type="ChEBI" id="CHEBI:57288"/>
        <dbReference type="ChEBI" id="CHEBI:57776"/>
        <dbReference type="ChEBI" id="CHEBI:58516"/>
        <dbReference type="EC" id="2.3.1.157"/>
    </reaction>
</comment>
<organism evidence="21 22">
    <name type="scientific">Snodgrassella alvi</name>
    <dbReference type="NCBI Taxonomy" id="1196083"/>
    <lineage>
        <taxon>Bacteria</taxon>
        <taxon>Pseudomonadati</taxon>
        <taxon>Pseudomonadota</taxon>
        <taxon>Betaproteobacteria</taxon>
        <taxon>Neisseriales</taxon>
        <taxon>Neisseriaceae</taxon>
        <taxon>Snodgrassella</taxon>
    </lineage>
</organism>
<evidence type="ECO:0000256" key="2">
    <source>
        <dbReference type="ARBA" id="ARBA00007707"/>
    </source>
</evidence>
<proteinExistence type="inferred from homology"/>
<feature type="binding site" evidence="18">
    <location>
        <position position="152"/>
    </location>
    <ligand>
        <name>UDP-N-acetyl-alpha-D-glucosamine</name>
        <dbReference type="ChEBI" id="CHEBI:57705"/>
    </ligand>
</feature>
<feature type="binding site" evidence="18">
    <location>
        <position position="364"/>
    </location>
    <ligand>
        <name>UDP-N-acetyl-alpha-D-glucosamine</name>
        <dbReference type="ChEBI" id="CHEBI:57705"/>
    </ligand>
</feature>
<evidence type="ECO:0000256" key="17">
    <source>
        <dbReference type="ARBA" id="ARBA00049628"/>
    </source>
</evidence>
<dbReference type="HAMAP" id="MF_01631">
    <property type="entry name" value="GlmU"/>
    <property type="match status" value="1"/>
</dbReference>
<feature type="binding site" evidence="18">
    <location>
        <position position="421"/>
    </location>
    <ligand>
        <name>acetyl-CoA</name>
        <dbReference type="ChEBI" id="CHEBI:57288"/>
    </ligand>
</feature>
<evidence type="ECO:0000256" key="15">
    <source>
        <dbReference type="ARBA" id="ARBA00048247"/>
    </source>
</evidence>
<feature type="binding site" evidence="18">
    <location>
        <position position="138"/>
    </location>
    <ligand>
        <name>UDP-N-acetyl-alpha-D-glucosamine</name>
        <dbReference type="ChEBI" id="CHEBI:57705"/>
    </ligand>
</feature>
<name>A0A2N9X7S4_9NEIS</name>
<protein>
    <recommendedName>
        <fullName evidence="18">Bifunctional protein GlmU</fullName>
    </recommendedName>
    <domain>
        <recommendedName>
            <fullName evidence="18">UDP-N-acetylglucosamine pyrophosphorylase</fullName>
            <ecNumber evidence="18">2.7.7.23</ecNumber>
        </recommendedName>
        <alternativeName>
            <fullName evidence="18">N-acetylglucosamine-1-phosphate uridyltransferase</fullName>
        </alternativeName>
    </domain>
    <domain>
        <recommendedName>
            <fullName evidence="18">Glucosamine-1-phosphate N-acetyltransferase</fullName>
            <ecNumber evidence="18">2.3.1.157</ecNumber>
        </recommendedName>
    </domain>
</protein>
<dbReference type="Proteomes" id="UP000230202">
    <property type="component" value="Unassembled WGS sequence"/>
</dbReference>
<dbReference type="UniPathway" id="UPA00973"/>
<keyword evidence="12 18" id="KW-0511">Multifunctional enzyme</keyword>
<keyword evidence="5 18" id="KW-0808">Transferase</keyword>
<feature type="binding site" evidence="18">
    <location>
        <begin position="384"/>
        <end position="385"/>
    </location>
    <ligand>
        <name>acetyl-CoA</name>
        <dbReference type="ChEBI" id="CHEBI:57288"/>
    </ligand>
</feature>
<evidence type="ECO:0000256" key="14">
    <source>
        <dbReference type="ARBA" id="ARBA00023316"/>
    </source>
</evidence>
<evidence type="ECO:0000313" key="22">
    <source>
        <dbReference type="Proteomes" id="UP000230202"/>
    </source>
</evidence>
<dbReference type="InterPro" id="IPR050065">
    <property type="entry name" value="GlmU-like"/>
</dbReference>
<evidence type="ECO:0000256" key="1">
    <source>
        <dbReference type="ARBA" id="ARBA00004496"/>
    </source>
</evidence>
<dbReference type="SUPFAM" id="SSF51161">
    <property type="entry name" value="Trimeric LpxA-like enzymes"/>
    <property type="match status" value="1"/>
</dbReference>
<dbReference type="InterPro" id="IPR029044">
    <property type="entry name" value="Nucleotide-diphossugar_trans"/>
</dbReference>
<evidence type="ECO:0000256" key="9">
    <source>
        <dbReference type="ARBA" id="ARBA00022842"/>
    </source>
</evidence>
<comment type="pathway">
    <text evidence="18">Nucleotide-sugar biosynthesis; UDP-N-acetyl-alpha-D-glucosamine biosynthesis; N-acetyl-alpha-D-glucosamine 1-phosphate from alpha-D-glucosamine 6-phosphate (route II): step 2/2.</text>
</comment>
<dbReference type="GO" id="GO:0009245">
    <property type="term" value="P:lipid A biosynthetic process"/>
    <property type="evidence" value="ECO:0007669"/>
    <property type="project" value="UniProtKB-UniRule"/>
</dbReference>
<sequence length="456" mass="49194">MATSSLNIVILAAGKGTRMYSRLPKVLHEIGGISMLERVIHTAQSLNPDSISVVIGHGKELVRQRIQANVHWVEQDQQLGTGHAVKMALPNLADSGRTLILYGDVPLIDQQTLADLLSIAGEDVALLTDVLDNPTGYGRIIRQQGNVVAIVEEKDASAAEKAICETNTGIFVLPNRKLAQWLNALQNHNAQQEYYLTDVIALAQHDKIPVHPLQVRASWLAAGVNNKLQLAQLERILQQQQANALLQAGVTLRDPARFDLRGQLKHGQDVIIDVNVVLEGNIELGDNVSIGANCVIKNATIGAGTVIQPNSHLDNCVIGSNAQIGPFARLRPQAQIGDAVHIGNFVEVKNSTIGYGSKANHLTYLGDATIGEQTNIGAGTITCNYDGVNKYRTVIGNQVRIGSGNMLVAPITIGDRATTGAGSTLSRNCPPDKLTLARSRQTTLNEWQRPEKKPQE</sequence>
<feature type="binding site" evidence="18">
    <location>
        <position position="167"/>
    </location>
    <ligand>
        <name>UDP-N-acetyl-alpha-D-glucosamine</name>
        <dbReference type="ChEBI" id="CHEBI:57705"/>
    </ligand>
</feature>
<feature type="binding site" evidence="18">
    <location>
        <begin position="11"/>
        <end position="14"/>
    </location>
    <ligand>
        <name>UDP-N-acetyl-alpha-D-glucosamine</name>
        <dbReference type="ChEBI" id="CHEBI:57705"/>
    </ligand>
</feature>
<feature type="region of interest" description="Pyrophosphorylase" evidence="18">
    <location>
        <begin position="1"/>
        <end position="227"/>
    </location>
</feature>
<dbReference type="GO" id="GO:0005737">
    <property type="term" value="C:cytoplasm"/>
    <property type="evidence" value="ECO:0007669"/>
    <property type="project" value="UniProtKB-SubCell"/>
</dbReference>
<dbReference type="CDD" id="cd02540">
    <property type="entry name" value="GT2_GlmU_N_bac"/>
    <property type="match status" value="1"/>
</dbReference>
<dbReference type="Pfam" id="PF00132">
    <property type="entry name" value="Hexapep"/>
    <property type="match status" value="1"/>
</dbReference>
<dbReference type="GO" id="GO:0008360">
    <property type="term" value="P:regulation of cell shape"/>
    <property type="evidence" value="ECO:0007669"/>
    <property type="project" value="UniProtKB-KW"/>
</dbReference>
<keyword evidence="10 18" id="KW-0133">Cell shape</keyword>
<dbReference type="InterPro" id="IPR038009">
    <property type="entry name" value="GlmU_C_LbH"/>
</dbReference>
<dbReference type="GO" id="GO:0000902">
    <property type="term" value="P:cell morphogenesis"/>
    <property type="evidence" value="ECO:0007669"/>
    <property type="project" value="UniProtKB-UniRule"/>
</dbReference>
<dbReference type="GO" id="GO:0016020">
    <property type="term" value="C:membrane"/>
    <property type="evidence" value="ECO:0007669"/>
    <property type="project" value="GOC"/>
</dbReference>
<keyword evidence="22" id="KW-1185">Reference proteome</keyword>
<feature type="binding site" evidence="18">
    <location>
        <begin position="102"/>
        <end position="104"/>
    </location>
    <ligand>
        <name>UDP-N-acetyl-alpha-D-glucosamine</name>
        <dbReference type="ChEBI" id="CHEBI:57705"/>
    </ligand>
</feature>
<dbReference type="GO" id="GO:0000287">
    <property type="term" value="F:magnesium ion binding"/>
    <property type="evidence" value="ECO:0007669"/>
    <property type="project" value="UniProtKB-UniRule"/>
</dbReference>
<feature type="binding site" evidence="18">
    <location>
        <position position="25"/>
    </location>
    <ligand>
        <name>UDP-N-acetyl-alpha-D-glucosamine</name>
        <dbReference type="ChEBI" id="CHEBI:57705"/>
    </ligand>
</feature>
<dbReference type="AlphaFoldDB" id="A0A2N9X7S4"/>
<comment type="subunit">
    <text evidence="18">Homotrimer.</text>
</comment>
<dbReference type="GO" id="GO:0003977">
    <property type="term" value="F:UDP-N-acetylglucosamine diphosphorylase activity"/>
    <property type="evidence" value="ECO:0007669"/>
    <property type="project" value="UniProtKB-UniRule"/>
</dbReference>
<evidence type="ECO:0000256" key="11">
    <source>
        <dbReference type="ARBA" id="ARBA00022984"/>
    </source>
</evidence>
<feature type="binding site" evidence="18">
    <location>
        <position position="331"/>
    </location>
    <ligand>
        <name>UDP-N-acetyl-alpha-D-glucosamine</name>
        <dbReference type="ChEBI" id="CHEBI:57705"/>
    </ligand>
</feature>
<feature type="binding site" evidence="18">
    <location>
        <position position="225"/>
    </location>
    <ligand>
        <name>Mg(2+)</name>
        <dbReference type="ChEBI" id="CHEBI:18420"/>
    </ligand>
</feature>
<dbReference type="GO" id="GO:0009252">
    <property type="term" value="P:peptidoglycan biosynthetic process"/>
    <property type="evidence" value="ECO:0007669"/>
    <property type="project" value="UniProtKB-UniRule"/>
</dbReference>
<dbReference type="GO" id="GO:0071555">
    <property type="term" value="P:cell wall organization"/>
    <property type="evidence" value="ECO:0007669"/>
    <property type="project" value="UniProtKB-KW"/>
</dbReference>
<evidence type="ECO:0000256" key="5">
    <source>
        <dbReference type="ARBA" id="ARBA00022679"/>
    </source>
</evidence>
<dbReference type="InterPro" id="IPR011004">
    <property type="entry name" value="Trimer_LpxA-like_sf"/>
</dbReference>
<feature type="region of interest" description="Linker" evidence="18">
    <location>
        <begin position="228"/>
        <end position="248"/>
    </location>
</feature>
<dbReference type="PANTHER" id="PTHR43584">
    <property type="entry name" value="NUCLEOTIDYL TRANSFERASE"/>
    <property type="match status" value="1"/>
</dbReference>
<dbReference type="EMBL" id="MEIL01000023">
    <property type="protein sequence ID" value="PIT39933.1"/>
    <property type="molecule type" value="Genomic_DNA"/>
</dbReference>
<dbReference type="InterPro" id="IPR025877">
    <property type="entry name" value="MobA-like_NTP_Trfase"/>
</dbReference>
<dbReference type="InterPro" id="IPR001451">
    <property type="entry name" value="Hexapep"/>
</dbReference>
<evidence type="ECO:0000256" key="12">
    <source>
        <dbReference type="ARBA" id="ARBA00023268"/>
    </source>
</evidence>
<feature type="binding site" evidence="18">
    <location>
        <begin position="80"/>
        <end position="81"/>
    </location>
    <ligand>
        <name>UDP-N-acetyl-alpha-D-glucosamine</name>
        <dbReference type="ChEBI" id="CHEBI:57705"/>
    </ligand>
</feature>
<feature type="binding site" evidence="18">
    <location>
        <position position="375"/>
    </location>
    <ligand>
        <name>UDP-N-acetyl-alpha-D-glucosamine</name>
        <dbReference type="ChEBI" id="CHEBI:57705"/>
    </ligand>
</feature>
<feature type="binding site" evidence="18">
    <location>
        <position position="438"/>
    </location>
    <ligand>
        <name>acetyl-CoA</name>
        <dbReference type="ChEBI" id="CHEBI:57288"/>
    </ligand>
</feature>
<comment type="catalytic activity">
    <reaction evidence="16 18">
        <text>N-acetyl-alpha-D-glucosamine 1-phosphate + UTP + H(+) = UDP-N-acetyl-alpha-D-glucosamine + diphosphate</text>
        <dbReference type="Rhea" id="RHEA:13509"/>
        <dbReference type="ChEBI" id="CHEBI:15378"/>
        <dbReference type="ChEBI" id="CHEBI:33019"/>
        <dbReference type="ChEBI" id="CHEBI:46398"/>
        <dbReference type="ChEBI" id="CHEBI:57705"/>
        <dbReference type="ChEBI" id="CHEBI:57776"/>
        <dbReference type="EC" id="2.7.7.23"/>
    </reaction>
</comment>
<dbReference type="Pfam" id="PF25087">
    <property type="entry name" value="GMPPB_C"/>
    <property type="match status" value="1"/>
</dbReference>
<comment type="pathway">
    <text evidence="18">Bacterial outer membrane biogenesis; LPS lipid A biosynthesis.</text>
</comment>
<dbReference type="GO" id="GO:0019134">
    <property type="term" value="F:glucosamine-1-phosphate N-acetyltransferase activity"/>
    <property type="evidence" value="ECO:0007669"/>
    <property type="project" value="UniProtKB-UniRule"/>
</dbReference>
<feature type="domain" description="MobA-like NTP transferase" evidence="19">
    <location>
        <begin position="9"/>
        <end position="129"/>
    </location>
</feature>
<accession>A0A2N9X7S4</accession>
<feature type="binding site" evidence="18">
    <location>
        <position position="403"/>
    </location>
    <ligand>
        <name>acetyl-CoA</name>
        <dbReference type="ChEBI" id="CHEBI:57288"/>
    </ligand>
</feature>
<comment type="function">
    <text evidence="17 18">Catalyzes the last two sequential reactions in the de novo biosynthetic pathway for UDP-N-acetylglucosamine (UDP-GlcNAc). The C-terminal domain catalyzes the transfer of acetyl group from acetyl coenzyme A to glucosamine-1-phosphate (GlcN-1-P) to produce N-acetylglucosamine-1-phosphate (GlcNAc-1-P), which is converted into UDP-GlcNAc by the transfer of uridine 5-monophosphate (from uridine 5-triphosphate), a reaction catalyzed by the N-terminal domain.</text>
</comment>
<evidence type="ECO:0000256" key="4">
    <source>
        <dbReference type="ARBA" id="ARBA00022490"/>
    </source>
</evidence>
<comment type="similarity">
    <text evidence="2 18">In the C-terminal section; belongs to the transferase hexapeptide repeat family.</text>
</comment>
<evidence type="ECO:0000259" key="20">
    <source>
        <dbReference type="Pfam" id="PF25087"/>
    </source>
</evidence>
<comment type="pathway">
    <text evidence="18">Nucleotide-sugar biosynthesis; UDP-N-acetyl-alpha-D-glucosamine biosynthesis; UDP-N-acetyl-alpha-D-glucosamine from N-acetyl-alpha-D-glucosamine 1-phosphate: step 1/1.</text>
</comment>
<dbReference type="Gene3D" id="3.90.550.10">
    <property type="entry name" value="Spore Coat Polysaccharide Biosynthesis Protein SpsA, Chain A"/>
    <property type="match status" value="1"/>
</dbReference>
<feature type="region of interest" description="N-acetyltransferase" evidence="18">
    <location>
        <begin position="249"/>
        <end position="456"/>
    </location>
</feature>
<dbReference type="EC" id="2.3.1.157" evidence="18"/>
<evidence type="ECO:0000256" key="3">
    <source>
        <dbReference type="ARBA" id="ARBA00007947"/>
    </source>
</evidence>
<dbReference type="NCBIfam" id="TIGR01173">
    <property type="entry name" value="glmU"/>
    <property type="match status" value="1"/>
</dbReference>
<feature type="domain" description="Mannose-1-phosphate guanyltransferase C-terminal" evidence="20">
    <location>
        <begin position="268"/>
        <end position="331"/>
    </location>
</feature>
<keyword evidence="4 18" id="KW-0963">Cytoplasm</keyword>
<comment type="caution">
    <text evidence="21">The sequence shown here is derived from an EMBL/GenBank/DDBJ whole genome shotgun (WGS) entry which is preliminary data.</text>
</comment>
<dbReference type="EC" id="2.7.7.23" evidence="18"/>
<keyword evidence="7 18" id="KW-0479">Metal-binding</keyword>
<dbReference type="CDD" id="cd03353">
    <property type="entry name" value="LbH_GlmU_C"/>
    <property type="match status" value="1"/>
</dbReference>
<evidence type="ECO:0000256" key="10">
    <source>
        <dbReference type="ARBA" id="ARBA00022960"/>
    </source>
</evidence>
<dbReference type="Pfam" id="PF12804">
    <property type="entry name" value="NTP_transf_3"/>
    <property type="match status" value="1"/>
</dbReference>
<keyword evidence="8 18" id="KW-0677">Repeat</keyword>
<evidence type="ECO:0000313" key="21">
    <source>
        <dbReference type="EMBL" id="PIT39933.1"/>
    </source>
</evidence>
<feature type="binding site" evidence="18">
    <location>
        <position position="349"/>
    </location>
    <ligand>
        <name>UDP-N-acetyl-alpha-D-glucosamine</name>
        <dbReference type="ChEBI" id="CHEBI:57705"/>
    </ligand>
</feature>
<feature type="binding site" evidence="18">
    <location>
        <position position="378"/>
    </location>
    <ligand>
        <name>acetyl-CoA</name>
        <dbReference type="ChEBI" id="CHEBI:57288"/>
    </ligand>
</feature>
<evidence type="ECO:0000256" key="16">
    <source>
        <dbReference type="ARBA" id="ARBA00048493"/>
    </source>
</evidence>
<dbReference type="UniPathway" id="UPA00113">
    <property type="reaction ID" value="UER00532"/>
</dbReference>
<comment type="cofactor">
    <cofactor evidence="18">
        <name>Mg(2+)</name>
        <dbReference type="ChEBI" id="CHEBI:18420"/>
    </cofactor>
    <text evidence="18">Binds 1 Mg(2+) ion per subunit.</text>
</comment>
<dbReference type="PANTHER" id="PTHR43584:SF3">
    <property type="entry name" value="BIFUNCTIONAL PROTEIN GLMU"/>
    <property type="match status" value="1"/>
</dbReference>
<feature type="binding site" evidence="18">
    <location>
        <position position="225"/>
    </location>
    <ligand>
        <name>UDP-N-acetyl-alpha-D-glucosamine</name>
        <dbReference type="ChEBI" id="CHEBI:57705"/>
    </ligand>
</feature>
<evidence type="ECO:0000259" key="19">
    <source>
        <dbReference type="Pfam" id="PF12804"/>
    </source>
</evidence>
<evidence type="ECO:0000256" key="7">
    <source>
        <dbReference type="ARBA" id="ARBA00022723"/>
    </source>
</evidence>
<evidence type="ECO:0000256" key="8">
    <source>
        <dbReference type="ARBA" id="ARBA00022737"/>
    </source>
</evidence>
<dbReference type="Gene3D" id="2.160.10.10">
    <property type="entry name" value="Hexapeptide repeat proteins"/>
    <property type="match status" value="1"/>
</dbReference>
<keyword evidence="9 18" id="KW-0460">Magnesium</keyword>
<dbReference type="SUPFAM" id="SSF53448">
    <property type="entry name" value="Nucleotide-diphospho-sugar transferases"/>
    <property type="match status" value="1"/>
</dbReference>
<dbReference type="InterPro" id="IPR005882">
    <property type="entry name" value="Bifunctional_GlmU"/>
</dbReference>
<evidence type="ECO:0000256" key="13">
    <source>
        <dbReference type="ARBA" id="ARBA00023315"/>
    </source>
</evidence>
<feature type="binding site" evidence="18">
    <location>
        <position position="75"/>
    </location>
    <ligand>
        <name>UDP-N-acetyl-alpha-D-glucosamine</name>
        <dbReference type="ChEBI" id="CHEBI:57705"/>
    </ligand>
</feature>
<evidence type="ECO:0000256" key="18">
    <source>
        <dbReference type="HAMAP-Rule" id="MF_01631"/>
    </source>
</evidence>
<keyword evidence="6 18" id="KW-0548">Nucleotidyltransferase</keyword>